<dbReference type="Pfam" id="PF03473">
    <property type="entry name" value="MOSC"/>
    <property type="match status" value="1"/>
</dbReference>
<evidence type="ECO:0000259" key="1">
    <source>
        <dbReference type="PROSITE" id="PS51340"/>
    </source>
</evidence>
<dbReference type="WBParaSite" id="MBELARI_LOCUS15631">
    <property type="protein sequence ID" value="MBELARI_LOCUS15631"/>
    <property type="gene ID" value="MBELARI_LOCUS15631"/>
</dbReference>
<dbReference type="InterPro" id="IPR052716">
    <property type="entry name" value="MOSC_domain"/>
</dbReference>
<evidence type="ECO:0000313" key="2">
    <source>
        <dbReference type="Proteomes" id="UP000887575"/>
    </source>
</evidence>
<reference evidence="3" key="1">
    <citation type="submission" date="2024-02" db="UniProtKB">
        <authorList>
            <consortium name="WormBaseParasite"/>
        </authorList>
    </citation>
    <scope>IDENTIFICATION</scope>
</reference>
<dbReference type="InterPro" id="IPR005303">
    <property type="entry name" value="MOCOS_middle"/>
</dbReference>
<dbReference type="GO" id="GO:0030151">
    <property type="term" value="F:molybdenum ion binding"/>
    <property type="evidence" value="ECO:0007669"/>
    <property type="project" value="InterPro"/>
</dbReference>
<dbReference type="SUPFAM" id="SSF141673">
    <property type="entry name" value="MOSC N-terminal domain-like"/>
    <property type="match status" value="1"/>
</dbReference>
<organism evidence="2 3">
    <name type="scientific">Mesorhabditis belari</name>
    <dbReference type="NCBI Taxonomy" id="2138241"/>
    <lineage>
        <taxon>Eukaryota</taxon>
        <taxon>Metazoa</taxon>
        <taxon>Ecdysozoa</taxon>
        <taxon>Nematoda</taxon>
        <taxon>Chromadorea</taxon>
        <taxon>Rhabditida</taxon>
        <taxon>Rhabditina</taxon>
        <taxon>Rhabditomorpha</taxon>
        <taxon>Rhabditoidea</taxon>
        <taxon>Rhabditidae</taxon>
        <taxon>Mesorhabditinae</taxon>
        <taxon>Mesorhabditis</taxon>
    </lineage>
</organism>
<sequence length="280" mass="31893">MDSCWKSKTIDSISVEIWTRVFAIFCGFNGPKSGENLDRLFLVTDSTNNFFRARLKPQLVMVKAVIRDQMLHLQFKNLVCKVALTKVASRQQASTLTNVRGQIYEAFDCGKEAAQFFSQIMGEPSKLLMHQRSIVVQKAKSTFSDEFPYMIATQSSLNELNQTLNEKDFCDVSNANMRPNIVVEQCQAWDEQKWEEIQFGESLYTQNVAMNCVEPCFRCLMTTIDPQEGKLHPTHEPLVTLRSVSTVMDGNAPSFGVYANAKKEGFIYVGMTVWARYKNE</sequence>
<dbReference type="InterPro" id="IPR011037">
    <property type="entry name" value="Pyrv_Knase-like_insert_dom_sf"/>
</dbReference>
<proteinExistence type="predicted"/>
<dbReference type="PROSITE" id="PS51340">
    <property type="entry name" value="MOSC"/>
    <property type="match status" value="1"/>
</dbReference>
<accession>A0AAF3ENT3</accession>
<dbReference type="Proteomes" id="UP000887575">
    <property type="component" value="Unassembled WGS sequence"/>
</dbReference>
<dbReference type="GO" id="GO:0003824">
    <property type="term" value="F:catalytic activity"/>
    <property type="evidence" value="ECO:0007669"/>
    <property type="project" value="InterPro"/>
</dbReference>
<name>A0AAF3ENT3_9BILA</name>
<dbReference type="GO" id="GO:0030170">
    <property type="term" value="F:pyridoxal phosphate binding"/>
    <property type="evidence" value="ECO:0007669"/>
    <property type="project" value="InterPro"/>
</dbReference>
<dbReference type="PANTHER" id="PTHR36930:SF1">
    <property type="entry name" value="MOSC DOMAIN-CONTAINING PROTEIN"/>
    <property type="match status" value="1"/>
</dbReference>
<dbReference type="PANTHER" id="PTHR36930">
    <property type="entry name" value="METAL-SULFUR CLUSTER BIOSYNTHESIS PROTEINS YUAD-RELATED"/>
    <property type="match status" value="1"/>
</dbReference>
<keyword evidence="2" id="KW-1185">Reference proteome</keyword>
<dbReference type="Pfam" id="PF03476">
    <property type="entry name" value="MOSC_N"/>
    <property type="match status" value="1"/>
</dbReference>
<dbReference type="SUPFAM" id="SSF50800">
    <property type="entry name" value="PK beta-barrel domain-like"/>
    <property type="match status" value="1"/>
</dbReference>
<dbReference type="AlphaFoldDB" id="A0AAF3ENT3"/>
<dbReference type="InterPro" id="IPR005302">
    <property type="entry name" value="MoCF_Sase_C"/>
</dbReference>
<evidence type="ECO:0000313" key="3">
    <source>
        <dbReference type="WBParaSite" id="MBELARI_LOCUS15631"/>
    </source>
</evidence>
<feature type="domain" description="MOSC" evidence="1">
    <location>
        <begin position="97"/>
        <end position="276"/>
    </location>
</feature>
<protein>
    <submittedName>
        <fullName evidence="3">MOSC domain-containing protein</fullName>
    </submittedName>
</protein>